<dbReference type="EMBL" id="QOUI01000001">
    <property type="protein sequence ID" value="RCK71353.1"/>
    <property type="molecule type" value="Genomic_DNA"/>
</dbReference>
<dbReference type="RefSeq" id="WP_114125054.1">
    <property type="nucleotide sequence ID" value="NZ_QOUI01000001.1"/>
</dbReference>
<name>A0A367YZK5_9ACTN</name>
<dbReference type="Proteomes" id="UP000252770">
    <property type="component" value="Unassembled WGS sequence"/>
</dbReference>
<sequence>MSHRERLLVPWSWVLVALAAVASVAVTCALVLSWPLVLGVTAVVSVLVGLLLWQLSSPVVADAAGLRAGTARIEWRWVAGARSLDAAEVEDRLRGRADVRAWRLQRSYVPGAVRVELCDPADPHPAWLISSRRPEQLAAAIRERLRTEREDDRGEH</sequence>
<dbReference type="Pfam" id="PF11292">
    <property type="entry name" value="DUF3093"/>
    <property type="match status" value="1"/>
</dbReference>
<accession>A0A367YZK5</accession>
<keyword evidence="3" id="KW-1185">Reference proteome</keyword>
<dbReference type="InterPro" id="IPR021443">
    <property type="entry name" value="DUF3093"/>
</dbReference>
<organism evidence="2 3">
    <name type="scientific">Desertihabitans brevis</name>
    <dbReference type="NCBI Taxonomy" id="2268447"/>
    <lineage>
        <taxon>Bacteria</taxon>
        <taxon>Bacillati</taxon>
        <taxon>Actinomycetota</taxon>
        <taxon>Actinomycetes</taxon>
        <taxon>Propionibacteriales</taxon>
        <taxon>Propionibacteriaceae</taxon>
        <taxon>Desertihabitans</taxon>
    </lineage>
</organism>
<keyword evidence="1" id="KW-0812">Transmembrane</keyword>
<evidence type="ECO:0000313" key="3">
    <source>
        <dbReference type="Proteomes" id="UP000252770"/>
    </source>
</evidence>
<dbReference type="AlphaFoldDB" id="A0A367YZK5"/>
<reference evidence="2 3" key="1">
    <citation type="submission" date="2018-07" db="EMBL/GenBank/DDBJ databases">
        <title>Desertimonas flava gen. nov. sp. nov.</title>
        <authorList>
            <person name="Liu S."/>
        </authorList>
    </citation>
    <scope>NUCLEOTIDE SEQUENCE [LARGE SCALE GENOMIC DNA]</scope>
    <source>
        <strain evidence="2 3">16Sb5-5</strain>
    </source>
</reference>
<protein>
    <submittedName>
        <fullName evidence="2">DUF3093 domain-containing protein</fullName>
    </submittedName>
</protein>
<keyword evidence="1" id="KW-1133">Transmembrane helix</keyword>
<evidence type="ECO:0000256" key="1">
    <source>
        <dbReference type="SAM" id="Phobius"/>
    </source>
</evidence>
<gene>
    <name evidence="2" type="ORF">DT076_02715</name>
</gene>
<proteinExistence type="predicted"/>
<feature type="transmembrane region" description="Helical" evidence="1">
    <location>
        <begin position="32"/>
        <end position="53"/>
    </location>
</feature>
<comment type="caution">
    <text evidence="2">The sequence shown here is derived from an EMBL/GenBank/DDBJ whole genome shotgun (WGS) entry which is preliminary data.</text>
</comment>
<keyword evidence="1" id="KW-0472">Membrane</keyword>
<evidence type="ECO:0000313" key="2">
    <source>
        <dbReference type="EMBL" id="RCK71353.1"/>
    </source>
</evidence>